<dbReference type="InterPro" id="IPR012340">
    <property type="entry name" value="NA-bd_OB-fold"/>
</dbReference>
<dbReference type="GO" id="GO:0000724">
    <property type="term" value="P:double-strand break repair via homologous recombination"/>
    <property type="evidence" value="ECO:0007669"/>
    <property type="project" value="TreeGrafter"/>
</dbReference>
<evidence type="ECO:0000259" key="8">
    <source>
        <dbReference type="Pfam" id="PF08784"/>
    </source>
</evidence>
<dbReference type="GeneID" id="80878270"/>
<dbReference type="AlphaFoldDB" id="A0AAE9WF55"/>
<dbReference type="CDD" id="cd04478">
    <property type="entry name" value="RPA2_DBD_D"/>
    <property type="match status" value="1"/>
</dbReference>
<feature type="region of interest" description="Disordered" evidence="6">
    <location>
        <begin position="23"/>
        <end position="43"/>
    </location>
</feature>
<comment type="similarity">
    <text evidence="2">Belongs to the replication factor A protein 2 family.</text>
</comment>
<evidence type="ECO:0000256" key="1">
    <source>
        <dbReference type="ARBA" id="ARBA00004123"/>
    </source>
</evidence>
<evidence type="ECO:0000313" key="9">
    <source>
        <dbReference type="EMBL" id="WBW74740.1"/>
    </source>
</evidence>
<dbReference type="InterPro" id="IPR014646">
    <property type="entry name" value="Rfa2/RPA32"/>
</dbReference>
<sequence length="273" mass="29830">MAFDPYNKGGFGSGFSGTFSPGTGGGGFNDYDPSSQPSVDRQQGIGNKLRPVTIKQILDATQVHADAEFKIDGVEVGQVTFVGVLRNIHQQTTNTTYQIEDGTGMIEVRHWEHIDALSELATDTYVRVYGNIKVFSGKIYIASQYIRNIKDHNEIHYHFLEVIGVHIHFTQKPQLTGNAASAFGNSLPNAASAPAANSLEQKLAEYSLTPTQIIVMQAIHNAPDTNEGVHARQLAQSVGPGIDLTAVTDFLQQEGIIYTTIDENHFKSVLQDQ</sequence>
<feature type="domain" description="OB" evidence="7">
    <location>
        <begin position="79"/>
        <end position="145"/>
    </location>
</feature>
<dbReference type="GO" id="GO:0006289">
    <property type="term" value="P:nucleotide-excision repair"/>
    <property type="evidence" value="ECO:0007669"/>
    <property type="project" value="TreeGrafter"/>
</dbReference>
<dbReference type="GO" id="GO:0005662">
    <property type="term" value="C:DNA replication factor A complex"/>
    <property type="evidence" value="ECO:0007669"/>
    <property type="project" value="TreeGrafter"/>
</dbReference>
<dbReference type="InterPro" id="IPR004365">
    <property type="entry name" value="NA-bd_OB_tRNA"/>
</dbReference>
<dbReference type="PIRSF" id="PIRSF036949">
    <property type="entry name" value="RPA32"/>
    <property type="match status" value="1"/>
</dbReference>
<evidence type="ECO:0000256" key="6">
    <source>
        <dbReference type="SAM" id="MobiDB-lite"/>
    </source>
</evidence>
<dbReference type="InterPro" id="IPR014892">
    <property type="entry name" value="RPA_C"/>
</dbReference>
<dbReference type="SUPFAM" id="SSF46785">
    <property type="entry name" value="Winged helix' DNA-binding domain"/>
    <property type="match status" value="1"/>
</dbReference>
<dbReference type="InterPro" id="IPR040260">
    <property type="entry name" value="RFA2-like"/>
</dbReference>
<comment type="subcellular location">
    <subcellularLocation>
        <location evidence="1">Nucleus</location>
    </subcellularLocation>
</comment>
<dbReference type="GO" id="GO:0035861">
    <property type="term" value="C:site of double-strand break"/>
    <property type="evidence" value="ECO:0007669"/>
    <property type="project" value="TreeGrafter"/>
</dbReference>
<accession>A0AAE9WF55</accession>
<dbReference type="InterPro" id="IPR036388">
    <property type="entry name" value="WH-like_DNA-bd_sf"/>
</dbReference>
<dbReference type="Proteomes" id="UP001212411">
    <property type="component" value="Chromosome 3"/>
</dbReference>
<dbReference type="SUPFAM" id="SSF50249">
    <property type="entry name" value="Nucleic acid-binding proteins"/>
    <property type="match status" value="1"/>
</dbReference>
<gene>
    <name evidence="9" type="primary">ssb2</name>
    <name evidence="9" type="ORF">SOMG_04804</name>
</gene>
<evidence type="ECO:0000256" key="3">
    <source>
        <dbReference type="ARBA" id="ARBA00022705"/>
    </source>
</evidence>
<dbReference type="GO" id="GO:0003697">
    <property type="term" value="F:single-stranded DNA binding"/>
    <property type="evidence" value="ECO:0007669"/>
    <property type="project" value="TreeGrafter"/>
</dbReference>
<reference evidence="9 10" key="1">
    <citation type="journal article" date="2023" name="G3 (Bethesda)">
        <title>A high-quality reference genome for the fission yeast Schizosaccharomyces osmophilus.</title>
        <authorList>
            <person name="Jia G.S."/>
            <person name="Zhang W.C."/>
            <person name="Liang Y."/>
            <person name="Liu X.H."/>
            <person name="Rhind N."/>
            <person name="Pidoux A."/>
            <person name="Brysch-Herzberg M."/>
            <person name="Du L.L."/>
        </authorList>
    </citation>
    <scope>NUCLEOTIDE SEQUENCE [LARGE SCALE GENOMIC DNA]</scope>
    <source>
        <strain evidence="9 10">CBS 15793</strain>
    </source>
</reference>
<dbReference type="PANTHER" id="PTHR13989">
    <property type="entry name" value="REPLICATION PROTEIN A-RELATED"/>
    <property type="match status" value="1"/>
</dbReference>
<evidence type="ECO:0000256" key="4">
    <source>
        <dbReference type="ARBA" id="ARBA00023125"/>
    </source>
</evidence>
<feature type="domain" description="Replication protein A C-terminal" evidence="8">
    <location>
        <begin position="166"/>
        <end position="264"/>
    </location>
</feature>
<evidence type="ECO:0000256" key="5">
    <source>
        <dbReference type="ARBA" id="ARBA00023242"/>
    </source>
</evidence>
<evidence type="ECO:0000256" key="2">
    <source>
        <dbReference type="ARBA" id="ARBA00007815"/>
    </source>
</evidence>
<dbReference type="Gene3D" id="1.10.10.10">
    <property type="entry name" value="Winged helix-like DNA-binding domain superfamily/Winged helix DNA-binding domain"/>
    <property type="match status" value="1"/>
</dbReference>
<dbReference type="EMBL" id="CP115613">
    <property type="protein sequence ID" value="WBW74740.1"/>
    <property type="molecule type" value="Genomic_DNA"/>
</dbReference>
<feature type="compositionally biased region" description="Polar residues" evidence="6">
    <location>
        <begin position="32"/>
        <end position="43"/>
    </location>
</feature>
<keyword evidence="4" id="KW-0238">DNA-binding</keyword>
<organism evidence="9 10">
    <name type="scientific">Schizosaccharomyces osmophilus</name>
    <dbReference type="NCBI Taxonomy" id="2545709"/>
    <lineage>
        <taxon>Eukaryota</taxon>
        <taxon>Fungi</taxon>
        <taxon>Dikarya</taxon>
        <taxon>Ascomycota</taxon>
        <taxon>Taphrinomycotina</taxon>
        <taxon>Schizosaccharomycetes</taxon>
        <taxon>Schizosaccharomycetales</taxon>
        <taxon>Schizosaccharomycetaceae</taxon>
        <taxon>Schizosaccharomyces</taxon>
    </lineage>
</organism>
<dbReference type="Pfam" id="PF08784">
    <property type="entry name" value="RPA_C"/>
    <property type="match status" value="1"/>
</dbReference>
<dbReference type="KEGG" id="som:SOMG_04804"/>
<dbReference type="GO" id="GO:0006260">
    <property type="term" value="P:DNA replication"/>
    <property type="evidence" value="ECO:0007669"/>
    <property type="project" value="UniProtKB-KW"/>
</dbReference>
<dbReference type="Pfam" id="PF01336">
    <property type="entry name" value="tRNA_anti-codon"/>
    <property type="match status" value="1"/>
</dbReference>
<dbReference type="PANTHER" id="PTHR13989:SF16">
    <property type="entry name" value="REPLICATION PROTEIN A2"/>
    <property type="match status" value="1"/>
</dbReference>
<proteinExistence type="inferred from homology"/>
<dbReference type="RefSeq" id="XP_056038983.1">
    <property type="nucleotide sequence ID" value="XM_056183581.1"/>
</dbReference>
<dbReference type="FunFam" id="1.10.10.10:FF:000168">
    <property type="entry name" value="Replication protein A 32 kDa subunit"/>
    <property type="match status" value="1"/>
</dbReference>
<protein>
    <submittedName>
        <fullName evidence="9">Single-stranded DNA binding protein Ssb2</fullName>
    </submittedName>
</protein>
<keyword evidence="5" id="KW-0539">Nucleus</keyword>
<name>A0AAE9WF55_9SCHI</name>
<evidence type="ECO:0000313" key="10">
    <source>
        <dbReference type="Proteomes" id="UP001212411"/>
    </source>
</evidence>
<dbReference type="Gene3D" id="2.40.50.140">
    <property type="entry name" value="Nucleic acid-binding proteins"/>
    <property type="match status" value="1"/>
</dbReference>
<dbReference type="InterPro" id="IPR036390">
    <property type="entry name" value="WH_DNA-bd_sf"/>
</dbReference>
<evidence type="ECO:0000259" key="7">
    <source>
        <dbReference type="Pfam" id="PF01336"/>
    </source>
</evidence>
<keyword evidence="3" id="KW-0235">DNA replication</keyword>
<keyword evidence="10" id="KW-1185">Reference proteome</keyword>
<dbReference type="GO" id="GO:0000781">
    <property type="term" value="C:chromosome, telomeric region"/>
    <property type="evidence" value="ECO:0007669"/>
    <property type="project" value="TreeGrafter"/>
</dbReference>